<dbReference type="InterPro" id="IPR027437">
    <property type="entry name" value="Rbsml_uS13_C"/>
</dbReference>
<dbReference type="GO" id="GO:0003735">
    <property type="term" value="F:structural constituent of ribosome"/>
    <property type="evidence" value="ECO:0007669"/>
    <property type="project" value="InterPro"/>
</dbReference>
<dbReference type="GO" id="GO:0005739">
    <property type="term" value="C:mitochondrion"/>
    <property type="evidence" value="ECO:0007669"/>
    <property type="project" value="TreeGrafter"/>
</dbReference>
<dbReference type="HAMAP" id="MF_01315">
    <property type="entry name" value="Ribosomal_uS13"/>
    <property type="match status" value="1"/>
</dbReference>
<dbReference type="Proteomes" id="UP000317494">
    <property type="component" value="Unassembled WGS sequence"/>
</dbReference>
<proteinExistence type="inferred from homology"/>
<evidence type="ECO:0008006" key="7">
    <source>
        <dbReference type="Google" id="ProtNLM"/>
    </source>
</evidence>
<dbReference type="EMBL" id="QEAN01000070">
    <property type="protein sequence ID" value="TPX50235.1"/>
    <property type="molecule type" value="Genomic_DNA"/>
</dbReference>
<dbReference type="Gene3D" id="1.10.8.50">
    <property type="match status" value="1"/>
</dbReference>
<gene>
    <name evidence="4" type="ORF">SeMB42_g02326</name>
    <name evidence="5" type="ORF">SeMB42_g02328</name>
</gene>
<dbReference type="VEuPathDB" id="FungiDB:SeMB42_g02328"/>
<keyword evidence="6" id="KW-1185">Reference proteome</keyword>
<evidence type="ECO:0000256" key="3">
    <source>
        <dbReference type="ARBA" id="ARBA00023274"/>
    </source>
</evidence>
<dbReference type="SUPFAM" id="SSF46946">
    <property type="entry name" value="S13-like H2TH domain"/>
    <property type="match status" value="1"/>
</dbReference>
<sequence>MSWSTALVQRARTVPVNHSESQTIQRIALNRRAVPDNRSLPANMPKDILMTPKGTEISTYKECQATMYLLGINLPDAKVVRIALSRIHGIGVSTANQLCDELAIHPSCKLQDLREDQVNALTSKLSEMKIEQELRRESRARIQHLVDIGCYRGYRHKNNFPVNGQRTRSNAKTAKKLNGSFIKKEYASFSTWVVGSGSASIAPASIPRPTPVAALSIAYNGAMVRSVWTLCRNVARKLV</sequence>
<dbReference type="EMBL" id="QEAN01000070">
    <property type="protein sequence ID" value="TPX50237.1"/>
    <property type="molecule type" value="Genomic_DNA"/>
</dbReference>
<organism evidence="4 6">
    <name type="scientific">Synchytrium endobioticum</name>
    <dbReference type="NCBI Taxonomy" id="286115"/>
    <lineage>
        <taxon>Eukaryota</taxon>
        <taxon>Fungi</taxon>
        <taxon>Fungi incertae sedis</taxon>
        <taxon>Chytridiomycota</taxon>
        <taxon>Chytridiomycota incertae sedis</taxon>
        <taxon>Chytridiomycetes</taxon>
        <taxon>Synchytriales</taxon>
        <taxon>Synchytriaceae</taxon>
        <taxon>Synchytrium</taxon>
    </lineage>
</organism>
<dbReference type="InterPro" id="IPR010979">
    <property type="entry name" value="Ribosomal_uS13-like_H2TH"/>
</dbReference>
<dbReference type="PANTHER" id="PTHR10871:SF1">
    <property type="entry name" value="SMALL RIBOSOMAL SUBUNIT PROTEIN US13M"/>
    <property type="match status" value="1"/>
</dbReference>
<comment type="similarity">
    <text evidence="1">Belongs to the universal ribosomal protein uS13 family.</text>
</comment>
<dbReference type="PROSITE" id="PS50159">
    <property type="entry name" value="RIBOSOMAL_S13_2"/>
    <property type="match status" value="1"/>
</dbReference>
<dbReference type="FunFam" id="1.10.8.50:FF:000001">
    <property type="entry name" value="30S ribosomal protein S13"/>
    <property type="match status" value="1"/>
</dbReference>
<dbReference type="PANTHER" id="PTHR10871">
    <property type="entry name" value="30S RIBOSOMAL PROTEIN S13/40S RIBOSOMAL PROTEIN S18"/>
    <property type="match status" value="1"/>
</dbReference>
<dbReference type="VEuPathDB" id="FungiDB:SeMB42_g02326"/>
<dbReference type="PROSITE" id="PS00646">
    <property type="entry name" value="RIBOSOMAL_S13_1"/>
    <property type="match status" value="1"/>
</dbReference>
<evidence type="ECO:0000256" key="1">
    <source>
        <dbReference type="ARBA" id="ARBA00008080"/>
    </source>
</evidence>
<dbReference type="InterPro" id="IPR001892">
    <property type="entry name" value="Ribosomal_uS13"/>
</dbReference>
<keyword evidence="3" id="KW-0687">Ribonucleoprotein</keyword>
<protein>
    <recommendedName>
        <fullName evidence="7">30S ribosomal protein S13</fullName>
    </recommendedName>
</protein>
<dbReference type="GO" id="GO:0015935">
    <property type="term" value="C:small ribosomal subunit"/>
    <property type="evidence" value="ECO:0007669"/>
    <property type="project" value="TreeGrafter"/>
</dbReference>
<name>A0A507DFW4_9FUNG</name>
<evidence type="ECO:0000313" key="4">
    <source>
        <dbReference type="EMBL" id="TPX50235.1"/>
    </source>
</evidence>
<dbReference type="GO" id="GO:0006412">
    <property type="term" value="P:translation"/>
    <property type="evidence" value="ECO:0007669"/>
    <property type="project" value="InterPro"/>
</dbReference>
<evidence type="ECO:0000313" key="6">
    <source>
        <dbReference type="Proteomes" id="UP000317494"/>
    </source>
</evidence>
<evidence type="ECO:0000256" key="2">
    <source>
        <dbReference type="ARBA" id="ARBA00022980"/>
    </source>
</evidence>
<accession>A0A507DFW4</accession>
<dbReference type="AlphaFoldDB" id="A0A507DFW4"/>
<reference evidence="4 6" key="1">
    <citation type="journal article" date="2019" name="Sci. Rep.">
        <title>Comparative genomics of chytrid fungi reveal insights into the obligate biotrophic and pathogenic lifestyle of Synchytrium endobioticum.</title>
        <authorList>
            <person name="van de Vossenberg B.T.L.H."/>
            <person name="Warris S."/>
            <person name="Nguyen H.D.T."/>
            <person name="van Gent-Pelzer M.P.E."/>
            <person name="Joly D.L."/>
            <person name="van de Geest H.C."/>
            <person name="Bonants P.J.M."/>
            <person name="Smith D.S."/>
            <person name="Levesque C.A."/>
            <person name="van der Lee T.A.J."/>
        </authorList>
    </citation>
    <scope>NUCLEOTIDE SEQUENCE [LARGE SCALE GENOMIC DNA]</scope>
    <source>
        <strain evidence="4 6">MB42</strain>
    </source>
</reference>
<dbReference type="GO" id="GO:0003723">
    <property type="term" value="F:RNA binding"/>
    <property type="evidence" value="ECO:0007669"/>
    <property type="project" value="InterPro"/>
</dbReference>
<keyword evidence="2" id="KW-0689">Ribosomal protein</keyword>
<dbReference type="InterPro" id="IPR018269">
    <property type="entry name" value="Ribosomal_uS13_CS"/>
</dbReference>
<evidence type="ECO:0000313" key="5">
    <source>
        <dbReference type="EMBL" id="TPX50237.1"/>
    </source>
</evidence>
<dbReference type="Gene3D" id="4.10.910.10">
    <property type="entry name" value="30s ribosomal protein s13, domain 2"/>
    <property type="match status" value="1"/>
</dbReference>
<comment type="caution">
    <text evidence="4">The sequence shown here is derived from an EMBL/GenBank/DDBJ whole genome shotgun (WGS) entry which is preliminary data.</text>
</comment>
<dbReference type="STRING" id="286115.A0A507DFW4"/>
<dbReference type="Pfam" id="PF00416">
    <property type="entry name" value="Ribosomal_S13"/>
    <property type="match status" value="1"/>
</dbReference>